<sequence>MKFLATATALAGIAAAAPAAKLVPRQILTRNELESGSSSNCPDVILVYARGSIESGNMGTLGPPLADALESEYGASNVWIQGVGGAYEALLSTNVLPRFTTQEAIDEAHNHFKDAQSKCPDAAIVAGGYSQGSAVIVGAIEDASSSLKAQIKGTVLFGYTQNQQNDGGIPGYPSENVEVFCAVGDLVCTGTLVVTAAHLTYSDEAGDEAPEFLIGRINAS</sequence>
<feature type="disulfide bond" evidence="12">
    <location>
        <begin position="41"/>
        <end position="119"/>
    </location>
</feature>
<dbReference type="GO" id="GO:0005576">
    <property type="term" value="C:extracellular region"/>
    <property type="evidence" value="ECO:0007669"/>
    <property type="project" value="UniProtKB-SubCell"/>
</dbReference>
<comment type="function">
    <text evidence="13">Catalyzes the hydrolysis of complex carboxylic polyesters found in the cell wall of plants. Degrades cutin, a macromolecule that forms the structure of the plant cuticle.</text>
</comment>
<dbReference type="InterPro" id="IPR029058">
    <property type="entry name" value="AB_hydrolase_fold"/>
</dbReference>
<dbReference type="EMBL" id="JAKWBI020000009">
    <property type="protein sequence ID" value="KAJ2906797.1"/>
    <property type="molecule type" value="Genomic_DNA"/>
</dbReference>
<feature type="chain" id="PRO_5041775746" description="Cutinase" evidence="13">
    <location>
        <begin position="20"/>
        <end position="220"/>
    </location>
</feature>
<feature type="active site" evidence="11">
    <location>
        <position position="185"/>
    </location>
</feature>
<keyword evidence="7 13" id="KW-0378">Hydrolase</keyword>
<keyword evidence="5 13" id="KW-0964">Secreted</keyword>
<dbReference type="InterPro" id="IPR043580">
    <property type="entry name" value="CUTINASE_1"/>
</dbReference>
<dbReference type="FunFam" id="3.40.50.1820:FF:000235">
    <property type="entry name" value="Cutinase 1"/>
    <property type="match status" value="1"/>
</dbReference>
<comment type="similarity">
    <text evidence="2 13">Belongs to the cutinase family.</text>
</comment>
<dbReference type="InterPro" id="IPR000675">
    <property type="entry name" value="Cutinase/axe"/>
</dbReference>
<feature type="disulfide bond" evidence="12">
    <location>
        <begin position="181"/>
        <end position="188"/>
    </location>
</feature>
<comment type="caution">
    <text evidence="14">The sequence shown here is derived from an EMBL/GenBank/DDBJ whole genome shotgun (WGS) entry which is preliminary data.</text>
</comment>
<dbReference type="GO" id="GO:0050525">
    <property type="term" value="F:cutinase activity"/>
    <property type="evidence" value="ECO:0007669"/>
    <property type="project" value="UniProtKB-UniRule"/>
</dbReference>
<evidence type="ECO:0000256" key="13">
    <source>
        <dbReference type="RuleBase" id="RU361263"/>
    </source>
</evidence>
<dbReference type="Gene3D" id="3.40.50.1820">
    <property type="entry name" value="alpha/beta hydrolase"/>
    <property type="match status" value="1"/>
</dbReference>
<dbReference type="PANTHER" id="PTHR48250">
    <property type="entry name" value="CUTINASE 2-RELATED"/>
    <property type="match status" value="1"/>
</dbReference>
<dbReference type="PRINTS" id="PR00129">
    <property type="entry name" value="CUTINASE"/>
</dbReference>
<evidence type="ECO:0000256" key="11">
    <source>
        <dbReference type="PIRSR" id="PIRSR611150-1"/>
    </source>
</evidence>
<name>A0AAD5WYB2_9PEZI</name>
<keyword evidence="15" id="KW-1185">Reference proteome</keyword>
<evidence type="ECO:0000256" key="3">
    <source>
        <dbReference type="ARBA" id="ARBA00013095"/>
    </source>
</evidence>
<dbReference type="InterPro" id="IPR043579">
    <property type="entry name" value="CUTINASE_2"/>
</dbReference>
<keyword evidence="9 12" id="KW-1015">Disulfide bond</keyword>
<evidence type="ECO:0000256" key="8">
    <source>
        <dbReference type="ARBA" id="ARBA00023026"/>
    </source>
</evidence>
<evidence type="ECO:0000256" key="12">
    <source>
        <dbReference type="PIRSR" id="PIRSR611150-2"/>
    </source>
</evidence>
<proteinExistence type="inferred from homology"/>
<comment type="subcellular location">
    <subcellularLocation>
        <location evidence="1 13">Secreted</location>
    </subcellularLocation>
</comment>
<evidence type="ECO:0000256" key="1">
    <source>
        <dbReference type="ARBA" id="ARBA00004613"/>
    </source>
</evidence>
<evidence type="ECO:0000256" key="4">
    <source>
        <dbReference type="ARBA" id="ARBA00022487"/>
    </source>
</evidence>
<comment type="catalytic activity">
    <reaction evidence="10 13">
        <text>cutin + H2O = cutin monomers.</text>
        <dbReference type="EC" id="3.1.1.74"/>
    </reaction>
</comment>
<dbReference type="AlphaFoldDB" id="A0AAD5WYB2"/>
<gene>
    <name evidence="14" type="ORF">MKZ38_010788</name>
</gene>
<evidence type="ECO:0000313" key="15">
    <source>
        <dbReference type="Proteomes" id="UP001201980"/>
    </source>
</evidence>
<evidence type="ECO:0000256" key="6">
    <source>
        <dbReference type="ARBA" id="ARBA00022729"/>
    </source>
</evidence>
<dbReference type="Proteomes" id="UP001201980">
    <property type="component" value="Unassembled WGS sequence"/>
</dbReference>
<keyword evidence="8" id="KW-0843">Virulence</keyword>
<dbReference type="PROSITE" id="PS00155">
    <property type="entry name" value="CUTINASE_1"/>
    <property type="match status" value="1"/>
</dbReference>
<dbReference type="PANTHER" id="PTHR48250:SF3">
    <property type="entry name" value="CUTINASE 1-RELATED"/>
    <property type="match status" value="1"/>
</dbReference>
<dbReference type="Pfam" id="PF01083">
    <property type="entry name" value="Cutinase"/>
    <property type="match status" value="1"/>
</dbReference>
<keyword evidence="4 13" id="KW-0719">Serine esterase</keyword>
<evidence type="ECO:0000256" key="10">
    <source>
        <dbReference type="ARBA" id="ARBA00034045"/>
    </source>
</evidence>
<organism evidence="14 15">
    <name type="scientific">Zalerion maritima</name>
    <dbReference type="NCBI Taxonomy" id="339359"/>
    <lineage>
        <taxon>Eukaryota</taxon>
        <taxon>Fungi</taxon>
        <taxon>Dikarya</taxon>
        <taxon>Ascomycota</taxon>
        <taxon>Pezizomycotina</taxon>
        <taxon>Sordariomycetes</taxon>
        <taxon>Lulworthiomycetidae</taxon>
        <taxon>Lulworthiales</taxon>
        <taxon>Lulworthiaceae</taxon>
        <taxon>Zalerion</taxon>
    </lineage>
</organism>
<evidence type="ECO:0000313" key="14">
    <source>
        <dbReference type="EMBL" id="KAJ2906797.1"/>
    </source>
</evidence>
<accession>A0AAD5WYB2</accession>
<evidence type="ECO:0000256" key="7">
    <source>
        <dbReference type="ARBA" id="ARBA00022801"/>
    </source>
</evidence>
<dbReference type="SMART" id="SM01110">
    <property type="entry name" value="Cutinase"/>
    <property type="match status" value="1"/>
</dbReference>
<feature type="active site" description="Nucleophile" evidence="11">
    <location>
        <position position="130"/>
    </location>
</feature>
<protein>
    <recommendedName>
        <fullName evidence="3 13">Cutinase</fullName>
        <ecNumber evidence="3 13">3.1.1.74</ecNumber>
    </recommendedName>
</protein>
<feature type="active site" description="Proton donor/acceptor" evidence="11">
    <location>
        <position position="198"/>
    </location>
</feature>
<dbReference type="GO" id="GO:0016052">
    <property type="term" value="P:carbohydrate catabolic process"/>
    <property type="evidence" value="ECO:0007669"/>
    <property type="project" value="TreeGrafter"/>
</dbReference>
<feature type="signal peptide" evidence="13">
    <location>
        <begin position="1"/>
        <end position="19"/>
    </location>
</feature>
<dbReference type="PROSITE" id="PS00931">
    <property type="entry name" value="CUTINASE_2"/>
    <property type="match status" value="1"/>
</dbReference>
<evidence type="ECO:0000256" key="9">
    <source>
        <dbReference type="ARBA" id="ARBA00023157"/>
    </source>
</evidence>
<reference evidence="14" key="1">
    <citation type="submission" date="2022-07" db="EMBL/GenBank/DDBJ databases">
        <title>Draft genome sequence of Zalerion maritima ATCC 34329, a (micro)plastics degrading marine fungus.</title>
        <authorList>
            <person name="Paco A."/>
            <person name="Goncalves M.F.M."/>
            <person name="Rocha-Santos T.A.P."/>
            <person name="Alves A."/>
        </authorList>
    </citation>
    <scope>NUCLEOTIDE SEQUENCE</scope>
    <source>
        <strain evidence="14">ATCC 34329</strain>
    </source>
</reference>
<dbReference type="EC" id="3.1.1.74" evidence="3 13"/>
<evidence type="ECO:0000256" key="2">
    <source>
        <dbReference type="ARBA" id="ARBA00007534"/>
    </source>
</evidence>
<evidence type="ECO:0000256" key="5">
    <source>
        <dbReference type="ARBA" id="ARBA00022525"/>
    </source>
</evidence>
<keyword evidence="6 13" id="KW-0732">Signal</keyword>
<dbReference type="InterPro" id="IPR011150">
    <property type="entry name" value="Cutinase_monf"/>
</dbReference>
<dbReference type="SUPFAM" id="SSF53474">
    <property type="entry name" value="alpha/beta-Hydrolases"/>
    <property type="match status" value="1"/>
</dbReference>